<dbReference type="CDD" id="cd04859">
    <property type="entry name" value="Prim_Pol"/>
    <property type="match status" value="1"/>
</dbReference>
<proteinExistence type="predicted"/>
<feature type="compositionally biased region" description="Basic residues" evidence="1">
    <location>
        <begin position="367"/>
        <end position="377"/>
    </location>
</feature>
<evidence type="ECO:0000256" key="1">
    <source>
        <dbReference type="SAM" id="MobiDB-lite"/>
    </source>
</evidence>
<dbReference type="SMART" id="SM00943">
    <property type="entry name" value="Prim-Pol"/>
    <property type="match status" value="1"/>
</dbReference>
<evidence type="ECO:0000259" key="2">
    <source>
        <dbReference type="SMART" id="SM00942"/>
    </source>
</evidence>
<feature type="domain" description="Primase C-terminal 1" evidence="2">
    <location>
        <begin position="273"/>
        <end position="339"/>
    </location>
</feature>
<accession>A0A2R6AUB6</accession>
<dbReference type="SUPFAM" id="SSF56747">
    <property type="entry name" value="Prim-pol domain"/>
    <property type="match status" value="1"/>
</dbReference>
<dbReference type="Proteomes" id="UP000240490">
    <property type="component" value="Unassembled WGS sequence"/>
</dbReference>
<evidence type="ECO:0000313" key="5">
    <source>
        <dbReference type="Proteomes" id="UP000240490"/>
    </source>
</evidence>
<dbReference type="AlphaFoldDB" id="A0A2R6AUB6"/>
<evidence type="ECO:0008006" key="6">
    <source>
        <dbReference type="Google" id="ProtNLM"/>
    </source>
</evidence>
<comment type="caution">
    <text evidence="4">The sequence shown here is derived from an EMBL/GenBank/DDBJ whole genome shotgun (WGS) entry which is preliminary data.</text>
</comment>
<feature type="region of interest" description="Disordered" evidence="1">
    <location>
        <begin position="341"/>
        <end position="377"/>
    </location>
</feature>
<gene>
    <name evidence="4" type="ORF">B9Q08_05850</name>
</gene>
<reference evidence="4 5" key="1">
    <citation type="submission" date="2017-04" db="EMBL/GenBank/DDBJ databases">
        <title>Novel microbial lineages endemic to geothermal iron-oxide mats fill important gaps in the evolutionary history of Archaea.</title>
        <authorList>
            <person name="Jay Z.J."/>
            <person name="Beam J.P."/>
            <person name="Dlakic M."/>
            <person name="Rusch D.B."/>
            <person name="Kozubal M.A."/>
            <person name="Inskeep W.P."/>
        </authorList>
    </citation>
    <scope>NUCLEOTIDE SEQUENCE [LARGE SCALE GENOMIC DNA]</scope>
    <source>
        <strain evidence="4">ECH_B_SAG-M15</strain>
    </source>
</reference>
<dbReference type="EMBL" id="NEXJ01000101">
    <property type="protein sequence ID" value="PSN89971.1"/>
    <property type="molecule type" value="Genomic_DNA"/>
</dbReference>
<dbReference type="SMART" id="SM00942">
    <property type="entry name" value="PriCT_1"/>
    <property type="match status" value="1"/>
</dbReference>
<feature type="domain" description="DNA primase/polymerase bifunctional N-terminal" evidence="3">
    <location>
        <begin position="20"/>
        <end position="169"/>
    </location>
</feature>
<dbReference type="InterPro" id="IPR015330">
    <property type="entry name" value="DNA_primase/pol_bifunc_N"/>
</dbReference>
<dbReference type="InterPro" id="IPR014820">
    <property type="entry name" value="PriCT_1"/>
</dbReference>
<dbReference type="Pfam" id="PF09250">
    <property type="entry name" value="Prim-Pol"/>
    <property type="match status" value="1"/>
</dbReference>
<name>A0A2R6AUB6_9ARCH</name>
<sequence length="377" mass="41179">MTTDPGILADGSVDVEWWVALYREQGLSVIPLTPGTKRPEEEWRGYVSAGKHSTDDERRMWLHSGRGVAAVCGAPSGGVWALDFERREDFEQLMGPSTLNSTLVVETPHGGIHVYFRSKGRVPRRRIQAAGPRHPLDILGEGGIAVLPPTAVDHRRCGGCGLEGVDAGLGPGVTRYRVISTTTDIATLKGGAPEHTLVDAFIRAGWIREEDRVSALIRLGAGIETGGGAGGGGRGEGGEGGVTPRVDPALTRRLERDAGALPPRVVWGEDVPRLFRGVGEGRRNNTAFFLTRFLLYYAGFDEHTAWRILEEWNTLRNTPPLPAEELRRVFDSAKKYTYIEREKAGTEDDEGVGDNGGAGRSVDEKRRRVARKFRLNP</sequence>
<evidence type="ECO:0000259" key="3">
    <source>
        <dbReference type="SMART" id="SM00943"/>
    </source>
</evidence>
<dbReference type="Gene3D" id="3.30.2250.10">
    <property type="entry name" value="Bifunctional DNA primase/polymerase domain"/>
    <property type="match status" value="1"/>
</dbReference>
<evidence type="ECO:0000313" key="4">
    <source>
        <dbReference type="EMBL" id="PSN89971.1"/>
    </source>
</evidence>
<dbReference type="Pfam" id="PF08708">
    <property type="entry name" value="PriCT_1"/>
    <property type="match status" value="1"/>
</dbReference>
<dbReference type="Gene3D" id="3.30.720.160">
    <property type="entry name" value="Bifunctional DNA primase/polymerase, N-terminal"/>
    <property type="match status" value="1"/>
</dbReference>
<protein>
    <recommendedName>
        <fullName evidence="6">DNA primase/polymerase bifunctional N-terminal domain-containing protein</fullName>
    </recommendedName>
</protein>
<organism evidence="4 5">
    <name type="scientific">Candidatus Marsarchaeota G2 archaeon ECH_B_SAG-M15</name>
    <dbReference type="NCBI Taxonomy" id="1978162"/>
    <lineage>
        <taxon>Archaea</taxon>
        <taxon>Candidatus Marsarchaeota</taxon>
        <taxon>Candidatus Marsarchaeota group 2</taxon>
    </lineage>
</organism>